<accession>A0A226EAG3</accession>
<feature type="coiled-coil region" evidence="1">
    <location>
        <begin position="82"/>
        <end position="116"/>
    </location>
</feature>
<name>A0A226EAG3_FOLCA</name>
<dbReference type="EMBL" id="LNIX01000005">
    <property type="protein sequence ID" value="OXA54208.1"/>
    <property type="molecule type" value="Genomic_DNA"/>
</dbReference>
<protein>
    <submittedName>
        <fullName evidence="2">UvrABC system protein B</fullName>
    </submittedName>
</protein>
<gene>
    <name evidence="2" type="ORF">Fcan01_10123</name>
</gene>
<evidence type="ECO:0000313" key="2">
    <source>
        <dbReference type="EMBL" id="OXA54208.1"/>
    </source>
</evidence>
<organism evidence="2 3">
    <name type="scientific">Folsomia candida</name>
    <name type="common">Springtail</name>
    <dbReference type="NCBI Taxonomy" id="158441"/>
    <lineage>
        <taxon>Eukaryota</taxon>
        <taxon>Metazoa</taxon>
        <taxon>Ecdysozoa</taxon>
        <taxon>Arthropoda</taxon>
        <taxon>Hexapoda</taxon>
        <taxon>Collembola</taxon>
        <taxon>Entomobryomorpha</taxon>
        <taxon>Isotomoidea</taxon>
        <taxon>Isotomidae</taxon>
        <taxon>Proisotominae</taxon>
        <taxon>Folsomia</taxon>
    </lineage>
</organism>
<dbReference type="Proteomes" id="UP000198287">
    <property type="component" value="Unassembled WGS sequence"/>
</dbReference>
<keyword evidence="3" id="KW-1185">Reference proteome</keyword>
<sequence length="206" mass="23695">MSKHLLAPAIKLADRYCTRCGFKIEDQQHLRHAVCPNTVWGRRIRLDIGSYDKNGYGRCKGCISIMHTVDLFCEHCGLTNELRVERNQNLKLKRQLEDKEELILLQAKKIQELEELPRTIRNTEPLLGNLPLGLPQATSAVEELFKRTDLDDDNFVSEVSALEEGMLRTSPTDSHKRIHGDERTECYEDHCECGYGTTEDEDDIHE</sequence>
<dbReference type="AlphaFoldDB" id="A0A226EAG3"/>
<proteinExistence type="predicted"/>
<evidence type="ECO:0000313" key="3">
    <source>
        <dbReference type="Proteomes" id="UP000198287"/>
    </source>
</evidence>
<keyword evidence="1" id="KW-0175">Coiled coil</keyword>
<comment type="caution">
    <text evidence="2">The sequence shown here is derived from an EMBL/GenBank/DDBJ whole genome shotgun (WGS) entry which is preliminary data.</text>
</comment>
<evidence type="ECO:0000256" key="1">
    <source>
        <dbReference type="SAM" id="Coils"/>
    </source>
</evidence>
<reference evidence="2 3" key="1">
    <citation type="submission" date="2015-12" db="EMBL/GenBank/DDBJ databases">
        <title>The genome of Folsomia candida.</title>
        <authorList>
            <person name="Faddeeva A."/>
            <person name="Derks M.F."/>
            <person name="Anvar Y."/>
            <person name="Smit S."/>
            <person name="Van Straalen N."/>
            <person name="Roelofs D."/>
        </authorList>
    </citation>
    <scope>NUCLEOTIDE SEQUENCE [LARGE SCALE GENOMIC DNA]</scope>
    <source>
        <strain evidence="2 3">VU population</strain>
        <tissue evidence="2">Whole body</tissue>
    </source>
</reference>